<name>A0A1I3SZM1_9HYPH</name>
<evidence type="ECO:0000313" key="2">
    <source>
        <dbReference type="EMBL" id="SFJ64318.1"/>
    </source>
</evidence>
<protein>
    <submittedName>
        <fullName evidence="2">Uncharacterized protein</fullName>
    </submittedName>
</protein>
<feature type="transmembrane region" description="Helical" evidence="1">
    <location>
        <begin position="12"/>
        <end position="33"/>
    </location>
</feature>
<accession>A0A1I3SZM1</accession>
<dbReference type="OrthoDB" id="8451465at2"/>
<evidence type="ECO:0000256" key="1">
    <source>
        <dbReference type="SAM" id="Phobius"/>
    </source>
</evidence>
<keyword evidence="1" id="KW-0812">Transmembrane</keyword>
<proteinExistence type="predicted"/>
<dbReference type="AlphaFoldDB" id="A0A1I3SZM1"/>
<feature type="transmembrane region" description="Helical" evidence="1">
    <location>
        <begin position="39"/>
        <end position="58"/>
    </location>
</feature>
<keyword evidence="1" id="KW-0472">Membrane</keyword>
<dbReference type="Proteomes" id="UP000242763">
    <property type="component" value="Unassembled WGS sequence"/>
</dbReference>
<evidence type="ECO:0000313" key="3">
    <source>
        <dbReference type="Proteomes" id="UP000242763"/>
    </source>
</evidence>
<sequence length="68" mass="7196">MDTSTRNSAIAAALILIVFCAGAYFLPSIVIAAGSISPYIGGAIAALFVLAFFAVFWVRGRSQRKARD</sequence>
<dbReference type="RefSeq" id="WP_091525106.1">
    <property type="nucleotide sequence ID" value="NZ_FORF01000039.1"/>
</dbReference>
<reference evidence="3" key="1">
    <citation type="submission" date="2016-10" db="EMBL/GenBank/DDBJ databases">
        <authorList>
            <person name="Varghese N."/>
            <person name="Submissions S."/>
        </authorList>
    </citation>
    <scope>NUCLEOTIDE SEQUENCE [LARGE SCALE GENOMIC DNA]</scope>
    <source>
        <strain evidence="3">DSM 21857</strain>
    </source>
</reference>
<keyword evidence="3" id="KW-1185">Reference proteome</keyword>
<organism evidence="2 3">
    <name type="scientific">Aquamicrobium aerolatum DSM 21857</name>
    <dbReference type="NCBI Taxonomy" id="1121003"/>
    <lineage>
        <taxon>Bacteria</taxon>
        <taxon>Pseudomonadati</taxon>
        <taxon>Pseudomonadota</taxon>
        <taxon>Alphaproteobacteria</taxon>
        <taxon>Hyphomicrobiales</taxon>
        <taxon>Phyllobacteriaceae</taxon>
        <taxon>Aerobium</taxon>
    </lineage>
</organism>
<keyword evidence="1" id="KW-1133">Transmembrane helix</keyword>
<gene>
    <name evidence="2" type="ORF">SAMN03080618_03529</name>
</gene>
<dbReference type="EMBL" id="FORF01000039">
    <property type="protein sequence ID" value="SFJ64318.1"/>
    <property type="molecule type" value="Genomic_DNA"/>
</dbReference>